<protein>
    <submittedName>
        <fullName evidence="1">Uncharacterized protein</fullName>
    </submittedName>
</protein>
<reference evidence="2" key="1">
    <citation type="journal article" date="2022" name="Mol. Ecol. Resour.">
        <title>The genomes of chicory, endive, great burdock and yacon provide insights into Asteraceae palaeo-polyploidization history and plant inulin production.</title>
        <authorList>
            <person name="Fan W."/>
            <person name="Wang S."/>
            <person name="Wang H."/>
            <person name="Wang A."/>
            <person name="Jiang F."/>
            <person name="Liu H."/>
            <person name="Zhao H."/>
            <person name="Xu D."/>
            <person name="Zhang Y."/>
        </authorList>
    </citation>
    <scope>NUCLEOTIDE SEQUENCE [LARGE SCALE GENOMIC DNA]</scope>
    <source>
        <strain evidence="2">cv. Punajuju</strain>
    </source>
</reference>
<accession>A0ACB8ZQN0</accession>
<evidence type="ECO:0000313" key="1">
    <source>
        <dbReference type="EMBL" id="KAI3700327.1"/>
    </source>
</evidence>
<keyword evidence="2" id="KW-1185">Reference proteome</keyword>
<sequence>MSQPDIISWTNMISAYSNSGNLQESQSLFDKMKSAGLEPNEFTWNALITGSGKMEMAYELLRELGVRITDSMVGAFLNGCVVYDRGDLVKKMSEDLVKRPGGFVGLCNVYAGEGEWGEVERLREVMKVHGVQREHGFSSLLNNM</sequence>
<dbReference type="Proteomes" id="UP001055811">
    <property type="component" value="Linkage Group LG08"/>
</dbReference>
<evidence type="ECO:0000313" key="2">
    <source>
        <dbReference type="Proteomes" id="UP001055811"/>
    </source>
</evidence>
<gene>
    <name evidence="1" type="ORF">L2E82_44953</name>
</gene>
<reference evidence="1 2" key="2">
    <citation type="journal article" date="2022" name="Mol. Ecol. Resour.">
        <title>The genomes of chicory, endive, great burdock and yacon provide insights into Asteraceae paleo-polyploidization history and plant inulin production.</title>
        <authorList>
            <person name="Fan W."/>
            <person name="Wang S."/>
            <person name="Wang H."/>
            <person name="Wang A."/>
            <person name="Jiang F."/>
            <person name="Liu H."/>
            <person name="Zhao H."/>
            <person name="Xu D."/>
            <person name="Zhang Y."/>
        </authorList>
    </citation>
    <scope>NUCLEOTIDE SEQUENCE [LARGE SCALE GENOMIC DNA]</scope>
    <source>
        <strain evidence="2">cv. Punajuju</strain>
        <tissue evidence="1">Leaves</tissue>
    </source>
</reference>
<proteinExistence type="predicted"/>
<organism evidence="1 2">
    <name type="scientific">Cichorium intybus</name>
    <name type="common">Chicory</name>
    <dbReference type="NCBI Taxonomy" id="13427"/>
    <lineage>
        <taxon>Eukaryota</taxon>
        <taxon>Viridiplantae</taxon>
        <taxon>Streptophyta</taxon>
        <taxon>Embryophyta</taxon>
        <taxon>Tracheophyta</taxon>
        <taxon>Spermatophyta</taxon>
        <taxon>Magnoliopsida</taxon>
        <taxon>eudicotyledons</taxon>
        <taxon>Gunneridae</taxon>
        <taxon>Pentapetalae</taxon>
        <taxon>asterids</taxon>
        <taxon>campanulids</taxon>
        <taxon>Asterales</taxon>
        <taxon>Asteraceae</taxon>
        <taxon>Cichorioideae</taxon>
        <taxon>Cichorieae</taxon>
        <taxon>Cichoriinae</taxon>
        <taxon>Cichorium</taxon>
    </lineage>
</organism>
<dbReference type="EMBL" id="CM042016">
    <property type="protein sequence ID" value="KAI3700327.1"/>
    <property type="molecule type" value="Genomic_DNA"/>
</dbReference>
<name>A0ACB8ZQN0_CICIN</name>
<comment type="caution">
    <text evidence="1">The sequence shown here is derived from an EMBL/GenBank/DDBJ whole genome shotgun (WGS) entry which is preliminary data.</text>
</comment>